<proteinExistence type="predicted"/>
<dbReference type="AlphaFoldDB" id="A0A9R1ULS4"/>
<dbReference type="Proteomes" id="UP000235145">
    <property type="component" value="Unassembled WGS sequence"/>
</dbReference>
<sequence>MMIKVKCGGVVGQSTETVQCGRPSTRSKVKCKRQSTETVECDGPSTRSKVKCRGKIVISKKEKCPWTVQISRPDENKDWLVKTLHYVHKCL</sequence>
<protein>
    <submittedName>
        <fullName evidence="1">Uncharacterized protein</fullName>
    </submittedName>
</protein>
<reference evidence="1 2" key="1">
    <citation type="journal article" date="2017" name="Nat. Commun.">
        <title>Genome assembly with in vitro proximity ligation data and whole-genome triplication in lettuce.</title>
        <authorList>
            <person name="Reyes-Chin-Wo S."/>
            <person name="Wang Z."/>
            <person name="Yang X."/>
            <person name="Kozik A."/>
            <person name="Arikit S."/>
            <person name="Song C."/>
            <person name="Xia L."/>
            <person name="Froenicke L."/>
            <person name="Lavelle D.O."/>
            <person name="Truco M.J."/>
            <person name="Xia R."/>
            <person name="Zhu S."/>
            <person name="Xu C."/>
            <person name="Xu H."/>
            <person name="Xu X."/>
            <person name="Cox K."/>
            <person name="Korf I."/>
            <person name="Meyers B.C."/>
            <person name="Michelmore R.W."/>
        </authorList>
    </citation>
    <scope>NUCLEOTIDE SEQUENCE [LARGE SCALE GENOMIC DNA]</scope>
    <source>
        <strain evidence="2">cv. Salinas</strain>
        <tissue evidence="1">Seedlings</tissue>
    </source>
</reference>
<gene>
    <name evidence="1" type="ORF">LSAT_V11C800437350</name>
</gene>
<organism evidence="1 2">
    <name type="scientific">Lactuca sativa</name>
    <name type="common">Garden lettuce</name>
    <dbReference type="NCBI Taxonomy" id="4236"/>
    <lineage>
        <taxon>Eukaryota</taxon>
        <taxon>Viridiplantae</taxon>
        <taxon>Streptophyta</taxon>
        <taxon>Embryophyta</taxon>
        <taxon>Tracheophyta</taxon>
        <taxon>Spermatophyta</taxon>
        <taxon>Magnoliopsida</taxon>
        <taxon>eudicotyledons</taxon>
        <taxon>Gunneridae</taxon>
        <taxon>Pentapetalae</taxon>
        <taxon>asterids</taxon>
        <taxon>campanulids</taxon>
        <taxon>Asterales</taxon>
        <taxon>Asteraceae</taxon>
        <taxon>Cichorioideae</taxon>
        <taxon>Cichorieae</taxon>
        <taxon>Lactucinae</taxon>
        <taxon>Lactuca</taxon>
    </lineage>
</organism>
<accession>A0A9R1ULS4</accession>
<evidence type="ECO:0000313" key="2">
    <source>
        <dbReference type="Proteomes" id="UP000235145"/>
    </source>
</evidence>
<evidence type="ECO:0000313" key="1">
    <source>
        <dbReference type="EMBL" id="KAJ0189402.1"/>
    </source>
</evidence>
<dbReference type="EMBL" id="NBSK02000008">
    <property type="protein sequence ID" value="KAJ0189402.1"/>
    <property type="molecule type" value="Genomic_DNA"/>
</dbReference>
<name>A0A9R1ULS4_LACSA</name>
<keyword evidence="2" id="KW-1185">Reference proteome</keyword>
<comment type="caution">
    <text evidence="1">The sequence shown here is derived from an EMBL/GenBank/DDBJ whole genome shotgun (WGS) entry which is preliminary data.</text>
</comment>